<name>A0A438HTG8_VITVI</name>
<evidence type="ECO:0000313" key="1">
    <source>
        <dbReference type="EMBL" id="RVW87762.1"/>
    </source>
</evidence>
<sequence>MLDCKPVDTPMDPNVKLIPGQGEPLGDPRRYRQLVDKLNYLTITRLDISFPHTRPRCIVQEQRSYPGCGYTDADWAGSSTDRRSTFGYCVFIGDEAHLLTTKPLCILHPIQSSMKGTNTLKLTVTSLREDRIRMCGD</sequence>
<protein>
    <submittedName>
        <fullName evidence="1">Uncharacterized protein</fullName>
    </submittedName>
</protein>
<accession>A0A438HTG8</accession>
<dbReference type="EMBL" id="QGNW01000180">
    <property type="protein sequence ID" value="RVW87762.1"/>
    <property type="molecule type" value="Genomic_DNA"/>
</dbReference>
<reference evidence="1 2" key="1">
    <citation type="journal article" date="2018" name="PLoS Genet.">
        <title>Population sequencing reveals clonal diversity and ancestral inbreeding in the grapevine cultivar Chardonnay.</title>
        <authorList>
            <person name="Roach M.J."/>
            <person name="Johnson D.L."/>
            <person name="Bohlmann J."/>
            <person name="van Vuuren H.J."/>
            <person name="Jones S.J."/>
            <person name="Pretorius I.S."/>
            <person name="Schmidt S.A."/>
            <person name="Borneman A.R."/>
        </authorList>
    </citation>
    <scope>NUCLEOTIDE SEQUENCE [LARGE SCALE GENOMIC DNA]</scope>
    <source>
        <strain evidence="2">cv. Chardonnay</strain>
        <tissue evidence="1">Leaf</tissue>
    </source>
</reference>
<organism evidence="1 2">
    <name type="scientific">Vitis vinifera</name>
    <name type="common">Grape</name>
    <dbReference type="NCBI Taxonomy" id="29760"/>
    <lineage>
        <taxon>Eukaryota</taxon>
        <taxon>Viridiplantae</taxon>
        <taxon>Streptophyta</taxon>
        <taxon>Embryophyta</taxon>
        <taxon>Tracheophyta</taxon>
        <taxon>Spermatophyta</taxon>
        <taxon>Magnoliopsida</taxon>
        <taxon>eudicotyledons</taxon>
        <taxon>Gunneridae</taxon>
        <taxon>Pentapetalae</taxon>
        <taxon>rosids</taxon>
        <taxon>Vitales</taxon>
        <taxon>Vitaceae</taxon>
        <taxon>Viteae</taxon>
        <taxon>Vitis</taxon>
    </lineage>
</organism>
<dbReference type="PANTHER" id="PTHR11439">
    <property type="entry name" value="GAG-POL-RELATED RETROTRANSPOSON"/>
    <property type="match status" value="1"/>
</dbReference>
<comment type="caution">
    <text evidence="1">The sequence shown here is derived from an EMBL/GenBank/DDBJ whole genome shotgun (WGS) entry which is preliminary data.</text>
</comment>
<dbReference type="AlphaFoldDB" id="A0A438HTG8"/>
<dbReference type="Proteomes" id="UP000288805">
    <property type="component" value="Unassembled WGS sequence"/>
</dbReference>
<proteinExistence type="predicted"/>
<dbReference type="PANTHER" id="PTHR11439:SF484">
    <property type="entry name" value="REVERSE TRANSCRIPTASE TY1_COPIA-TYPE DOMAIN-CONTAINING PROTEIN"/>
    <property type="match status" value="1"/>
</dbReference>
<gene>
    <name evidence="1" type="ORF">CK203_043984</name>
</gene>
<evidence type="ECO:0000313" key="2">
    <source>
        <dbReference type="Proteomes" id="UP000288805"/>
    </source>
</evidence>